<feature type="transmembrane region" description="Helical" evidence="1">
    <location>
        <begin position="209"/>
        <end position="230"/>
    </location>
</feature>
<keyword evidence="1" id="KW-0472">Membrane</keyword>
<feature type="transmembrane region" description="Helical" evidence="1">
    <location>
        <begin position="372"/>
        <end position="391"/>
    </location>
</feature>
<keyword evidence="1" id="KW-1133">Transmembrane helix</keyword>
<feature type="transmembrane region" description="Helical" evidence="1">
    <location>
        <begin position="133"/>
        <end position="152"/>
    </location>
</feature>
<gene>
    <name evidence="2" type="ORF">Pen02_34430</name>
</gene>
<name>A0ABQ4E1A0_9ACTN</name>
<reference evidence="2 3" key="1">
    <citation type="submission" date="2021-01" db="EMBL/GenBank/DDBJ databases">
        <title>Whole genome shotgun sequence of Plantactinospora endophytica NBRC 110450.</title>
        <authorList>
            <person name="Komaki H."/>
            <person name="Tamura T."/>
        </authorList>
    </citation>
    <scope>NUCLEOTIDE SEQUENCE [LARGE SCALE GENOMIC DNA]</scope>
    <source>
        <strain evidence="2 3">NBRC 110450</strain>
    </source>
</reference>
<sequence>MSAVSVSTVAIAAVAGTTVAVSAAVLPGQLGIAAAGTVLCGLGFVVWPWAVLPMGIIGGSIASGLLGVADVQTFVLLHTLPLVAGCAALVVRRMLLPAVAVGRPSTSTVAMAGLSVATAVAAVYGLALGNQPWNVLVAAYQVAVIPAYYFLATYTLDTPRRLRAGAVCYLSVVGVLTAIEIATPGRHGGLLSALAVPPLMVLAGRAHGWYRAGLILLTALFLTDVVLASYRGIWLAAGTAMLIMLVRGGRVVRYGVLAAVAGAILVLGASSLHSGVRERSSVVSLAFQRDSGHRVPESTVGLDAFAAAPLLGAGLGQSSPQVYVKGFTVTDVGPVYHAFWVMILANLGLLGLVAVLWPVARTLRAGLTRHNDLALAFAALTCGFLAAAFFAGPTDGHWELGLLPALTMLAARIPAEVRS</sequence>
<keyword evidence="3" id="KW-1185">Reference proteome</keyword>
<feature type="transmembrane region" description="Helical" evidence="1">
    <location>
        <begin position="107"/>
        <end position="127"/>
    </location>
</feature>
<feature type="transmembrane region" description="Helical" evidence="1">
    <location>
        <begin position="75"/>
        <end position="95"/>
    </location>
</feature>
<proteinExistence type="predicted"/>
<dbReference type="Proteomes" id="UP000646749">
    <property type="component" value="Unassembled WGS sequence"/>
</dbReference>
<evidence type="ECO:0000256" key="1">
    <source>
        <dbReference type="SAM" id="Phobius"/>
    </source>
</evidence>
<keyword evidence="1" id="KW-0812">Transmembrane</keyword>
<protein>
    <recommendedName>
        <fullName evidence="4">O-antigen ligase domain-containing protein</fullName>
    </recommendedName>
</protein>
<feature type="transmembrane region" description="Helical" evidence="1">
    <location>
        <begin position="251"/>
        <end position="272"/>
    </location>
</feature>
<evidence type="ECO:0008006" key="4">
    <source>
        <dbReference type="Google" id="ProtNLM"/>
    </source>
</evidence>
<feature type="transmembrane region" description="Helical" evidence="1">
    <location>
        <begin position="52"/>
        <end position="69"/>
    </location>
</feature>
<evidence type="ECO:0000313" key="2">
    <source>
        <dbReference type="EMBL" id="GIG88507.1"/>
    </source>
</evidence>
<comment type="caution">
    <text evidence="2">The sequence shown here is derived from an EMBL/GenBank/DDBJ whole genome shotgun (WGS) entry which is preliminary data.</text>
</comment>
<dbReference type="RefSeq" id="WP_203867024.1">
    <property type="nucleotide sequence ID" value="NZ_BONW01000016.1"/>
</dbReference>
<dbReference type="EMBL" id="BONW01000016">
    <property type="protein sequence ID" value="GIG88507.1"/>
    <property type="molecule type" value="Genomic_DNA"/>
</dbReference>
<accession>A0ABQ4E1A0</accession>
<organism evidence="2 3">
    <name type="scientific">Plantactinospora endophytica</name>
    <dbReference type="NCBI Taxonomy" id="673535"/>
    <lineage>
        <taxon>Bacteria</taxon>
        <taxon>Bacillati</taxon>
        <taxon>Actinomycetota</taxon>
        <taxon>Actinomycetes</taxon>
        <taxon>Micromonosporales</taxon>
        <taxon>Micromonosporaceae</taxon>
        <taxon>Plantactinospora</taxon>
    </lineage>
</organism>
<evidence type="ECO:0000313" key="3">
    <source>
        <dbReference type="Proteomes" id="UP000646749"/>
    </source>
</evidence>
<feature type="transmembrane region" description="Helical" evidence="1">
    <location>
        <begin position="338"/>
        <end position="360"/>
    </location>
</feature>